<keyword evidence="2" id="KW-1185">Reference proteome</keyword>
<dbReference type="EMBL" id="JARJCW010000160">
    <property type="protein sequence ID" value="KAJ7189988.1"/>
    <property type="molecule type" value="Genomic_DNA"/>
</dbReference>
<evidence type="ECO:0000313" key="2">
    <source>
        <dbReference type="Proteomes" id="UP001219525"/>
    </source>
</evidence>
<gene>
    <name evidence="1" type="ORF">GGX14DRAFT_408369</name>
</gene>
<accession>A0AAD6UN00</accession>
<organism evidence="1 2">
    <name type="scientific">Mycena pura</name>
    <dbReference type="NCBI Taxonomy" id="153505"/>
    <lineage>
        <taxon>Eukaryota</taxon>
        <taxon>Fungi</taxon>
        <taxon>Dikarya</taxon>
        <taxon>Basidiomycota</taxon>
        <taxon>Agaricomycotina</taxon>
        <taxon>Agaricomycetes</taxon>
        <taxon>Agaricomycetidae</taxon>
        <taxon>Agaricales</taxon>
        <taxon>Marasmiineae</taxon>
        <taxon>Mycenaceae</taxon>
        <taxon>Mycena</taxon>
    </lineage>
</organism>
<proteinExistence type="predicted"/>
<comment type="caution">
    <text evidence="1">The sequence shown here is derived from an EMBL/GenBank/DDBJ whole genome shotgun (WGS) entry which is preliminary data.</text>
</comment>
<dbReference type="AlphaFoldDB" id="A0AAD6UN00"/>
<sequence length="201" mass="22097">MHVIHHLFPCHVERRVQSRVNAGGILRLIRASFMDPLEDAYDRLLRDEVVSDELLSAAQALEEAAMLSPSAPVQVADADEYDLMFTEDVSEDVLLAWDEAGREAWALPAKSGVGETDTIVAAAAHPRKLDATHPSGPSRLLGHDAPSRINHAFFPNISRQRVTTCNAVFKSTSRIPEWNTTSSFDCTFVASTSLERITASQ</sequence>
<name>A0AAD6UN00_9AGAR</name>
<evidence type="ECO:0000313" key="1">
    <source>
        <dbReference type="EMBL" id="KAJ7189988.1"/>
    </source>
</evidence>
<protein>
    <submittedName>
        <fullName evidence="1">Uncharacterized protein</fullName>
    </submittedName>
</protein>
<reference evidence="1" key="1">
    <citation type="submission" date="2023-03" db="EMBL/GenBank/DDBJ databases">
        <title>Massive genome expansion in bonnet fungi (Mycena s.s.) driven by repeated elements and novel gene families across ecological guilds.</title>
        <authorList>
            <consortium name="Lawrence Berkeley National Laboratory"/>
            <person name="Harder C.B."/>
            <person name="Miyauchi S."/>
            <person name="Viragh M."/>
            <person name="Kuo A."/>
            <person name="Thoen E."/>
            <person name="Andreopoulos B."/>
            <person name="Lu D."/>
            <person name="Skrede I."/>
            <person name="Drula E."/>
            <person name="Henrissat B."/>
            <person name="Morin E."/>
            <person name="Kohler A."/>
            <person name="Barry K."/>
            <person name="LaButti K."/>
            <person name="Morin E."/>
            <person name="Salamov A."/>
            <person name="Lipzen A."/>
            <person name="Mereny Z."/>
            <person name="Hegedus B."/>
            <person name="Baldrian P."/>
            <person name="Stursova M."/>
            <person name="Weitz H."/>
            <person name="Taylor A."/>
            <person name="Grigoriev I.V."/>
            <person name="Nagy L.G."/>
            <person name="Martin F."/>
            <person name="Kauserud H."/>
        </authorList>
    </citation>
    <scope>NUCLEOTIDE SEQUENCE</scope>
    <source>
        <strain evidence="1">9144</strain>
    </source>
</reference>
<dbReference type="Proteomes" id="UP001219525">
    <property type="component" value="Unassembled WGS sequence"/>
</dbReference>